<sequence>MKAAMKGKLLNKLKQIKPVGYLTQENRFLPANAAEAFLKTPILKAQAALFGKENSEKKPSRVSSSSGYADVVGTDDPEVIDVADLMKDLEDEEERESDGGFFVDDDKENVGPRNNRFEKSGNVVAFKEKPRSGNLGDGSGDRSTSPLAEIDVSSFRRPDLDSATLFDPNLLAAFEKAVKEHIWLNKDWIVPRVEAEYAETNPYELPPKSHHVEGNPLLAFEEKCPRGGSDSVIFYTTSLRGIRKTFEDCSSVRFLLDSFRVIYYERDISMHSGFKEELREILGGGAVLPPRLFIKGRYIGGAEEVLSLHERSKLRPLFEGIVKLDKTGRRCDRCAGMRFVLCSECSGSHRIVDDNGYSSKCGACNENGLIVCPMCS</sequence>
<dbReference type="EMBL" id="CM042881">
    <property type="protein sequence ID" value="KAI4385790.1"/>
    <property type="molecule type" value="Genomic_DNA"/>
</dbReference>
<dbReference type="Proteomes" id="UP001057402">
    <property type="component" value="Chromosome 2"/>
</dbReference>
<comment type="caution">
    <text evidence="1">The sequence shown here is derived from an EMBL/GenBank/DDBJ whole genome shotgun (WGS) entry which is preliminary data.</text>
</comment>
<evidence type="ECO:0000313" key="2">
    <source>
        <dbReference type="Proteomes" id="UP001057402"/>
    </source>
</evidence>
<reference evidence="2" key="1">
    <citation type="journal article" date="2023" name="Front. Plant Sci.">
        <title>Chromosomal-level genome assembly of Melastoma candidum provides insights into trichome evolution.</title>
        <authorList>
            <person name="Zhong Y."/>
            <person name="Wu W."/>
            <person name="Sun C."/>
            <person name="Zou P."/>
            <person name="Liu Y."/>
            <person name="Dai S."/>
            <person name="Zhou R."/>
        </authorList>
    </citation>
    <scope>NUCLEOTIDE SEQUENCE [LARGE SCALE GENOMIC DNA]</scope>
</reference>
<keyword evidence="2" id="KW-1185">Reference proteome</keyword>
<gene>
    <name evidence="1" type="ORF">MLD38_003784</name>
</gene>
<accession>A0ACB9S4D6</accession>
<evidence type="ECO:0000313" key="1">
    <source>
        <dbReference type="EMBL" id="KAI4385790.1"/>
    </source>
</evidence>
<organism evidence="1 2">
    <name type="scientific">Melastoma candidum</name>
    <dbReference type="NCBI Taxonomy" id="119954"/>
    <lineage>
        <taxon>Eukaryota</taxon>
        <taxon>Viridiplantae</taxon>
        <taxon>Streptophyta</taxon>
        <taxon>Embryophyta</taxon>
        <taxon>Tracheophyta</taxon>
        <taxon>Spermatophyta</taxon>
        <taxon>Magnoliopsida</taxon>
        <taxon>eudicotyledons</taxon>
        <taxon>Gunneridae</taxon>
        <taxon>Pentapetalae</taxon>
        <taxon>rosids</taxon>
        <taxon>malvids</taxon>
        <taxon>Myrtales</taxon>
        <taxon>Melastomataceae</taxon>
        <taxon>Melastomatoideae</taxon>
        <taxon>Melastomateae</taxon>
        <taxon>Melastoma</taxon>
    </lineage>
</organism>
<name>A0ACB9S4D6_9MYRT</name>
<proteinExistence type="predicted"/>
<protein>
    <submittedName>
        <fullName evidence="1">Uncharacterized protein</fullName>
    </submittedName>
</protein>